<accession>A0ABP1GVW0</accession>
<evidence type="ECO:0000313" key="2">
    <source>
        <dbReference type="EMBL" id="CAL5978470.1"/>
    </source>
</evidence>
<reference evidence="2 3" key="1">
    <citation type="submission" date="2024-07" db="EMBL/GenBank/DDBJ databases">
        <authorList>
            <person name="Akdeniz Z."/>
        </authorList>
    </citation>
    <scope>NUCLEOTIDE SEQUENCE [LARGE SCALE GENOMIC DNA]</scope>
</reference>
<keyword evidence="1" id="KW-1133">Transmembrane helix</keyword>
<sequence>MQNTSQMMNVLNSIPNGFRIFAQQRLYEQNKSFSIISQFSLELNKFTTRKGITYYHNRTILLNDSAKYYHNSFIQLLSRNDKLLASLYFSGPAYVPCFTSLQYQWFNNKVCASFFLNNTPTCVSRYNSSISGQFLGEEANATYPLDPDLRKTFFYMNYYQKTDSSWFGRYNQICMDEINGSGQFQGENMTYGTFSKRLYDFGKYIQRQETNLSINIRFTTQFELEYVTQFGNHMEVKAFTWAIVILVGILLSTGAMVYIVSKQ</sequence>
<name>A0ABP1GVW0_9EUKA</name>
<keyword evidence="1" id="KW-0812">Transmembrane</keyword>
<comment type="caution">
    <text evidence="2">The sequence shown here is derived from an EMBL/GenBank/DDBJ whole genome shotgun (WGS) entry which is preliminary data.</text>
</comment>
<keyword evidence="1" id="KW-0472">Membrane</keyword>
<gene>
    <name evidence="2" type="ORF">HINF_LOCUS4797</name>
</gene>
<proteinExistence type="predicted"/>
<dbReference type="EMBL" id="CAXDID020000009">
    <property type="protein sequence ID" value="CAL5978470.1"/>
    <property type="molecule type" value="Genomic_DNA"/>
</dbReference>
<evidence type="ECO:0000313" key="3">
    <source>
        <dbReference type="Proteomes" id="UP001642409"/>
    </source>
</evidence>
<evidence type="ECO:0008006" key="4">
    <source>
        <dbReference type="Google" id="ProtNLM"/>
    </source>
</evidence>
<protein>
    <recommendedName>
        <fullName evidence="4">Transmembrane protein</fullName>
    </recommendedName>
</protein>
<keyword evidence="3" id="KW-1185">Reference proteome</keyword>
<dbReference type="Proteomes" id="UP001642409">
    <property type="component" value="Unassembled WGS sequence"/>
</dbReference>
<organism evidence="2 3">
    <name type="scientific">Hexamita inflata</name>
    <dbReference type="NCBI Taxonomy" id="28002"/>
    <lineage>
        <taxon>Eukaryota</taxon>
        <taxon>Metamonada</taxon>
        <taxon>Diplomonadida</taxon>
        <taxon>Hexamitidae</taxon>
        <taxon>Hexamitinae</taxon>
        <taxon>Hexamita</taxon>
    </lineage>
</organism>
<feature type="transmembrane region" description="Helical" evidence="1">
    <location>
        <begin position="238"/>
        <end position="260"/>
    </location>
</feature>
<evidence type="ECO:0000256" key="1">
    <source>
        <dbReference type="SAM" id="Phobius"/>
    </source>
</evidence>